<proteinExistence type="predicted"/>
<dbReference type="Proteomes" id="UP000326289">
    <property type="component" value="Unassembled WGS sequence"/>
</dbReference>
<accession>A0A5N6JM70</accession>
<dbReference type="EMBL" id="ML732766">
    <property type="protein sequence ID" value="KAB8279024.1"/>
    <property type="molecule type" value="Genomic_DNA"/>
</dbReference>
<dbReference type="AlphaFoldDB" id="A0A5N6JM70"/>
<keyword evidence="2" id="KW-1185">Reference proteome</keyword>
<name>A0A5N6JM70_9EURO</name>
<organism evidence="1 2">
    <name type="scientific">Aspergillus minisclerotigenes</name>
    <dbReference type="NCBI Taxonomy" id="656917"/>
    <lineage>
        <taxon>Eukaryota</taxon>
        <taxon>Fungi</taxon>
        <taxon>Dikarya</taxon>
        <taxon>Ascomycota</taxon>
        <taxon>Pezizomycotina</taxon>
        <taxon>Eurotiomycetes</taxon>
        <taxon>Eurotiomycetidae</taxon>
        <taxon>Eurotiales</taxon>
        <taxon>Aspergillaceae</taxon>
        <taxon>Aspergillus</taxon>
        <taxon>Aspergillus subgen. Circumdati</taxon>
    </lineage>
</organism>
<sequence>MKVLEGVRLSPYAVNVPVQDVWNMWWETVPCRCMLRQGIHYALHPVDQPGSTILQRSRAVGSM</sequence>
<gene>
    <name evidence="1" type="ORF">BDV30DRAFT_203090</name>
</gene>
<evidence type="ECO:0000313" key="1">
    <source>
        <dbReference type="EMBL" id="KAB8279024.1"/>
    </source>
</evidence>
<protein>
    <submittedName>
        <fullName evidence="1">Uncharacterized protein</fullName>
    </submittedName>
</protein>
<evidence type="ECO:0000313" key="2">
    <source>
        <dbReference type="Proteomes" id="UP000326289"/>
    </source>
</evidence>
<reference evidence="1 2" key="1">
    <citation type="submission" date="2019-04" db="EMBL/GenBank/DDBJ databases">
        <title>Fungal friends and foes A comparative genomics study of 23 Aspergillus species from section Flavi.</title>
        <authorList>
            <consortium name="DOE Joint Genome Institute"/>
            <person name="Kjaerbolling I."/>
            <person name="Vesth T.C."/>
            <person name="Frisvad J.C."/>
            <person name="Nybo J.L."/>
            <person name="Theobald S."/>
            <person name="Kildgaard S."/>
            <person name="Petersen T.I."/>
            <person name="Kuo A."/>
            <person name="Sato A."/>
            <person name="Lyhne E.K."/>
            <person name="Kogle M.E."/>
            <person name="Wiebenga A."/>
            <person name="Kun R.S."/>
            <person name="Lubbers R.J."/>
            <person name="Makela M.R."/>
            <person name="Barry K."/>
            <person name="Chovatia M."/>
            <person name="Clum A."/>
            <person name="Daum C."/>
            <person name="Haridas S."/>
            <person name="He G."/>
            <person name="LaButti K."/>
            <person name="Lipzen A."/>
            <person name="Mondo S."/>
            <person name="Pangilinan J."/>
            <person name="Riley R."/>
            <person name="Salamov A."/>
            <person name="Simmons B.A."/>
            <person name="Magnuson J.K."/>
            <person name="Henrissat B."/>
            <person name="Mortensen U.H."/>
            <person name="Larsen T.O."/>
            <person name="De vries R.P."/>
            <person name="Grigoriev I.V."/>
            <person name="Machida M."/>
            <person name="Baker S.E."/>
            <person name="Andersen M.R."/>
        </authorList>
    </citation>
    <scope>NUCLEOTIDE SEQUENCE [LARGE SCALE GENOMIC DNA]</scope>
    <source>
        <strain evidence="1 2">CBS 117635</strain>
    </source>
</reference>